<dbReference type="EMBL" id="QJKJ01008541">
    <property type="protein sequence ID" value="RDX79432.1"/>
    <property type="molecule type" value="Genomic_DNA"/>
</dbReference>
<evidence type="ECO:0000313" key="2">
    <source>
        <dbReference type="EMBL" id="RDX79432.1"/>
    </source>
</evidence>
<name>A0A371FMH5_MUCPR</name>
<feature type="compositionally biased region" description="Basic and acidic residues" evidence="1">
    <location>
        <begin position="25"/>
        <end position="42"/>
    </location>
</feature>
<sequence>MNFEQLQELNDQIQSCGAGYKAAKGMDSERENGDTMKSEQEVKQPSPSTEHIVGGVLSDRDSSMHKGRIILWCGRPTCPIELC</sequence>
<dbReference type="OrthoDB" id="10596557at2759"/>
<comment type="caution">
    <text evidence="2">The sequence shown here is derived from an EMBL/GenBank/DDBJ whole genome shotgun (WGS) entry which is preliminary data.</text>
</comment>
<protein>
    <submittedName>
        <fullName evidence="2">Uncharacterized protein</fullName>
    </submittedName>
</protein>
<feature type="non-terminal residue" evidence="2">
    <location>
        <position position="1"/>
    </location>
</feature>
<feature type="region of interest" description="Disordered" evidence="1">
    <location>
        <begin position="25"/>
        <end position="54"/>
    </location>
</feature>
<proteinExistence type="predicted"/>
<gene>
    <name evidence="2" type="ORF">CR513_40146</name>
</gene>
<reference evidence="2" key="1">
    <citation type="submission" date="2018-05" db="EMBL/GenBank/DDBJ databases">
        <title>Draft genome of Mucuna pruriens seed.</title>
        <authorList>
            <person name="Nnadi N.E."/>
            <person name="Vos R."/>
            <person name="Hasami M.H."/>
            <person name="Devisetty U.K."/>
            <person name="Aguiy J.C."/>
        </authorList>
    </citation>
    <scope>NUCLEOTIDE SEQUENCE [LARGE SCALE GENOMIC DNA]</scope>
    <source>
        <strain evidence="2">JCA_2017</strain>
    </source>
</reference>
<evidence type="ECO:0000256" key="1">
    <source>
        <dbReference type="SAM" id="MobiDB-lite"/>
    </source>
</evidence>
<dbReference type="AlphaFoldDB" id="A0A371FMH5"/>
<accession>A0A371FMH5</accession>
<dbReference type="Proteomes" id="UP000257109">
    <property type="component" value="Unassembled WGS sequence"/>
</dbReference>
<evidence type="ECO:0000313" key="3">
    <source>
        <dbReference type="Proteomes" id="UP000257109"/>
    </source>
</evidence>
<organism evidence="2 3">
    <name type="scientific">Mucuna pruriens</name>
    <name type="common">Velvet bean</name>
    <name type="synonym">Dolichos pruriens</name>
    <dbReference type="NCBI Taxonomy" id="157652"/>
    <lineage>
        <taxon>Eukaryota</taxon>
        <taxon>Viridiplantae</taxon>
        <taxon>Streptophyta</taxon>
        <taxon>Embryophyta</taxon>
        <taxon>Tracheophyta</taxon>
        <taxon>Spermatophyta</taxon>
        <taxon>Magnoliopsida</taxon>
        <taxon>eudicotyledons</taxon>
        <taxon>Gunneridae</taxon>
        <taxon>Pentapetalae</taxon>
        <taxon>rosids</taxon>
        <taxon>fabids</taxon>
        <taxon>Fabales</taxon>
        <taxon>Fabaceae</taxon>
        <taxon>Papilionoideae</taxon>
        <taxon>50 kb inversion clade</taxon>
        <taxon>NPAAA clade</taxon>
        <taxon>indigoferoid/millettioid clade</taxon>
        <taxon>Phaseoleae</taxon>
        <taxon>Mucuna</taxon>
    </lineage>
</organism>
<keyword evidence="3" id="KW-1185">Reference proteome</keyword>